<dbReference type="InterPro" id="IPR012677">
    <property type="entry name" value="Nucleotide-bd_a/b_plait_sf"/>
</dbReference>
<dbReference type="CDD" id="cd00590">
    <property type="entry name" value="RRM_SF"/>
    <property type="match status" value="1"/>
</dbReference>
<evidence type="ECO:0000256" key="1">
    <source>
        <dbReference type="PROSITE-ProRule" id="PRU00176"/>
    </source>
</evidence>
<dbReference type="Proteomes" id="UP001415857">
    <property type="component" value="Unassembled WGS sequence"/>
</dbReference>
<dbReference type="InterPro" id="IPR035979">
    <property type="entry name" value="RBD_domain_sf"/>
</dbReference>
<proteinExistence type="predicted"/>
<evidence type="ECO:0000313" key="3">
    <source>
        <dbReference type="EMBL" id="KAK9286667.1"/>
    </source>
</evidence>
<dbReference type="Pfam" id="PF00076">
    <property type="entry name" value="RRM_1"/>
    <property type="match status" value="1"/>
</dbReference>
<dbReference type="EMBL" id="JBBPBK010000004">
    <property type="protein sequence ID" value="KAK9286667.1"/>
    <property type="molecule type" value="Genomic_DNA"/>
</dbReference>
<sequence>MSILSGGSKSSKARWENMISVLMDNLPLGMDQVYLKNIFSWYGKVWDSFIPNKKRKGSNSKFGFIRFESIEEARTAIFRLNGVAFRHLKLIVKLANFGWDSLIKNSSTYERECSKNGNHHFSSYKPMSHVGDGVSTEVASDGVVNNKENGFESIVAEEVDEEWLLRCAIGELHFSEEILGPWEGSCFNKVDEYMQDFFFEVKDEIEKAGRVMVEVNQDRSIGIDVSGFDGGIGSDRTDSDPFGLQPILDRLTRESAISFGKPISSQYPFEVGLVHGGVSCDVHSDPIAIGVKHVTENGNVCEEVRGTKGKNQKCKSLV</sequence>
<gene>
    <name evidence="3" type="ORF">L1049_015068</name>
</gene>
<keyword evidence="1" id="KW-0694">RNA-binding</keyword>
<dbReference type="SUPFAM" id="SSF54928">
    <property type="entry name" value="RNA-binding domain, RBD"/>
    <property type="match status" value="1"/>
</dbReference>
<reference evidence="3 4" key="1">
    <citation type="journal article" date="2024" name="Plant J.">
        <title>Genome sequences and population genomics reveal climatic adaptation and genomic divergence between two closely related sweetgum species.</title>
        <authorList>
            <person name="Xu W.Q."/>
            <person name="Ren C.Q."/>
            <person name="Zhang X.Y."/>
            <person name="Comes H.P."/>
            <person name="Liu X.H."/>
            <person name="Li Y.G."/>
            <person name="Kettle C.J."/>
            <person name="Jalonen R."/>
            <person name="Gaisberger H."/>
            <person name="Ma Y.Z."/>
            <person name="Qiu Y.X."/>
        </authorList>
    </citation>
    <scope>NUCLEOTIDE SEQUENCE [LARGE SCALE GENOMIC DNA]</scope>
    <source>
        <strain evidence="3">Hangzhou</strain>
    </source>
</reference>
<evidence type="ECO:0000313" key="4">
    <source>
        <dbReference type="Proteomes" id="UP001415857"/>
    </source>
</evidence>
<comment type="caution">
    <text evidence="3">The sequence shown here is derived from an EMBL/GenBank/DDBJ whole genome shotgun (WGS) entry which is preliminary data.</text>
</comment>
<dbReference type="InterPro" id="IPR000504">
    <property type="entry name" value="RRM_dom"/>
</dbReference>
<organism evidence="3 4">
    <name type="scientific">Liquidambar formosana</name>
    <name type="common">Formosan gum</name>
    <dbReference type="NCBI Taxonomy" id="63359"/>
    <lineage>
        <taxon>Eukaryota</taxon>
        <taxon>Viridiplantae</taxon>
        <taxon>Streptophyta</taxon>
        <taxon>Embryophyta</taxon>
        <taxon>Tracheophyta</taxon>
        <taxon>Spermatophyta</taxon>
        <taxon>Magnoliopsida</taxon>
        <taxon>eudicotyledons</taxon>
        <taxon>Gunneridae</taxon>
        <taxon>Pentapetalae</taxon>
        <taxon>Saxifragales</taxon>
        <taxon>Altingiaceae</taxon>
        <taxon>Liquidambar</taxon>
    </lineage>
</organism>
<accession>A0AAP0S3W8</accession>
<dbReference type="GO" id="GO:0003723">
    <property type="term" value="F:RNA binding"/>
    <property type="evidence" value="ECO:0007669"/>
    <property type="project" value="UniProtKB-UniRule"/>
</dbReference>
<feature type="domain" description="RRM" evidence="2">
    <location>
        <begin position="19"/>
        <end position="97"/>
    </location>
</feature>
<evidence type="ECO:0000259" key="2">
    <source>
        <dbReference type="PROSITE" id="PS50102"/>
    </source>
</evidence>
<keyword evidence="4" id="KW-1185">Reference proteome</keyword>
<name>A0AAP0S3W8_LIQFO</name>
<dbReference type="PROSITE" id="PS50102">
    <property type="entry name" value="RRM"/>
    <property type="match status" value="1"/>
</dbReference>
<dbReference type="SMART" id="SM00360">
    <property type="entry name" value="RRM"/>
    <property type="match status" value="1"/>
</dbReference>
<dbReference type="Gene3D" id="3.30.70.330">
    <property type="match status" value="1"/>
</dbReference>
<protein>
    <recommendedName>
        <fullName evidence="2">RRM domain-containing protein</fullName>
    </recommendedName>
</protein>
<dbReference type="AlphaFoldDB" id="A0AAP0S3W8"/>